<name>A0A7W9GYP3_9ACTN</name>
<evidence type="ECO:0000313" key="3">
    <source>
        <dbReference type="Proteomes" id="UP000590647"/>
    </source>
</evidence>
<dbReference type="RefSeq" id="WP_184994162.1">
    <property type="nucleotide sequence ID" value="NZ_JACHNE010000001.1"/>
</dbReference>
<keyword evidence="3" id="KW-1185">Reference proteome</keyword>
<keyword evidence="1" id="KW-0732">Signal</keyword>
<protein>
    <submittedName>
        <fullName evidence="2">Uncharacterized protein</fullName>
    </submittedName>
</protein>
<sequence length="82" mass="8004">MRVKSVAGVIGGALAFVALATGAAQAGHHQTHSVPVVEDTVAGGPYKPTEETVAGGPYKPVAVAGGPYIITGGVLDNPSPLG</sequence>
<comment type="caution">
    <text evidence="2">The sequence shown here is derived from an EMBL/GenBank/DDBJ whole genome shotgun (WGS) entry which is preliminary data.</text>
</comment>
<proteinExistence type="predicted"/>
<accession>A0A7W9GYP3</accession>
<dbReference type="AlphaFoldDB" id="A0A7W9GYP3"/>
<feature type="chain" id="PRO_5031524688" evidence="1">
    <location>
        <begin position="27"/>
        <end position="82"/>
    </location>
</feature>
<evidence type="ECO:0000256" key="1">
    <source>
        <dbReference type="SAM" id="SignalP"/>
    </source>
</evidence>
<reference evidence="2 3" key="1">
    <citation type="submission" date="2020-08" db="EMBL/GenBank/DDBJ databases">
        <title>Sequencing the genomes of 1000 actinobacteria strains.</title>
        <authorList>
            <person name="Klenk H.-P."/>
        </authorList>
    </citation>
    <scope>NUCLEOTIDE SEQUENCE [LARGE SCALE GENOMIC DNA]</scope>
    <source>
        <strain evidence="2 3">DSM 40084</strain>
    </source>
</reference>
<feature type="signal peptide" evidence="1">
    <location>
        <begin position="1"/>
        <end position="26"/>
    </location>
</feature>
<gene>
    <name evidence="2" type="ORF">HDA41_000205</name>
</gene>
<organism evidence="2 3">
    <name type="scientific">Streptomyces caelestis</name>
    <dbReference type="NCBI Taxonomy" id="36816"/>
    <lineage>
        <taxon>Bacteria</taxon>
        <taxon>Bacillati</taxon>
        <taxon>Actinomycetota</taxon>
        <taxon>Actinomycetes</taxon>
        <taxon>Kitasatosporales</taxon>
        <taxon>Streptomycetaceae</taxon>
        <taxon>Streptomyces</taxon>
    </lineage>
</organism>
<evidence type="ECO:0000313" key="2">
    <source>
        <dbReference type="EMBL" id="MBB5792241.1"/>
    </source>
</evidence>
<dbReference type="EMBL" id="JACHNE010000001">
    <property type="protein sequence ID" value="MBB5792241.1"/>
    <property type="molecule type" value="Genomic_DNA"/>
</dbReference>
<dbReference type="Proteomes" id="UP000590647">
    <property type="component" value="Unassembled WGS sequence"/>
</dbReference>